<evidence type="ECO:0000256" key="1">
    <source>
        <dbReference type="SAM" id="MobiDB-lite"/>
    </source>
</evidence>
<feature type="region of interest" description="Disordered" evidence="1">
    <location>
        <begin position="58"/>
        <end position="86"/>
    </location>
</feature>
<reference evidence="3 4" key="1">
    <citation type="submission" date="2023-06" db="EMBL/GenBank/DDBJ databases">
        <title>Altererythrobacter rubellus NBRC 112769 genome.</title>
        <authorList>
            <person name="Zhang K."/>
        </authorList>
    </citation>
    <scope>NUCLEOTIDE SEQUENCE [LARGE SCALE GENOMIC DNA]</scope>
    <source>
        <strain evidence="3 4">NBRC 112769</strain>
    </source>
</reference>
<feature type="transmembrane region" description="Helical" evidence="2">
    <location>
        <begin position="12"/>
        <end position="29"/>
    </location>
</feature>
<gene>
    <name evidence="3" type="ORF">QQX03_04755</name>
</gene>
<dbReference type="KEGG" id="arue:QQX03_04755"/>
<dbReference type="RefSeq" id="WP_285976723.1">
    <property type="nucleotide sequence ID" value="NZ_CP127221.1"/>
</dbReference>
<keyword evidence="2" id="KW-0812">Transmembrane</keyword>
<feature type="compositionally biased region" description="Low complexity" evidence="1">
    <location>
        <begin position="72"/>
        <end position="86"/>
    </location>
</feature>
<name>A0A9Y2F702_9SPHN</name>
<protein>
    <submittedName>
        <fullName evidence="3">Helix-hairpin-helix domain-containing protein</fullName>
    </submittedName>
</protein>
<dbReference type="Proteomes" id="UP001231445">
    <property type="component" value="Chromosome"/>
</dbReference>
<dbReference type="Gene3D" id="1.10.150.20">
    <property type="entry name" value="5' to 3' exonuclease, C-terminal subdomain"/>
    <property type="match status" value="1"/>
</dbReference>
<keyword evidence="4" id="KW-1185">Reference proteome</keyword>
<organism evidence="3 4">
    <name type="scientific">Altererythrobacter rubellus</name>
    <dbReference type="NCBI Taxonomy" id="2173831"/>
    <lineage>
        <taxon>Bacteria</taxon>
        <taxon>Pseudomonadati</taxon>
        <taxon>Pseudomonadota</taxon>
        <taxon>Alphaproteobacteria</taxon>
        <taxon>Sphingomonadales</taxon>
        <taxon>Erythrobacteraceae</taxon>
        <taxon>Altererythrobacter</taxon>
    </lineage>
</organism>
<sequence>MTAAEILEAYGVYIAIGFVVAIAIVWLIGRANRKAKVVRESSTRDVLDEGAERASRNQALIDAGTPAPPLDAGPAPASVTAPTPAGADDLTRIKGLGPKIATLLREQGVTRFADIAAWNDADIERIDAHLGRFQGRIRRDAWVEQAKLLSAGDEAGFTSKFGQNG</sequence>
<dbReference type="EMBL" id="CP127221">
    <property type="protein sequence ID" value="WIW96417.1"/>
    <property type="molecule type" value="Genomic_DNA"/>
</dbReference>
<dbReference type="Pfam" id="PF14520">
    <property type="entry name" value="HHH_5"/>
    <property type="match status" value="1"/>
</dbReference>
<dbReference type="AlphaFoldDB" id="A0A9Y2F702"/>
<accession>A0A9Y2F702</accession>
<proteinExistence type="predicted"/>
<keyword evidence="2" id="KW-1133">Transmembrane helix</keyword>
<evidence type="ECO:0000313" key="3">
    <source>
        <dbReference type="EMBL" id="WIW96417.1"/>
    </source>
</evidence>
<evidence type="ECO:0000313" key="4">
    <source>
        <dbReference type="Proteomes" id="UP001231445"/>
    </source>
</evidence>
<keyword evidence="2" id="KW-0472">Membrane</keyword>
<evidence type="ECO:0000256" key="2">
    <source>
        <dbReference type="SAM" id="Phobius"/>
    </source>
</evidence>